<dbReference type="Pfam" id="PF19407">
    <property type="entry name" value="DUF5979"/>
    <property type="match status" value="6"/>
</dbReference>
<keyword evidence="11" id="KW-1185">Reference proteome</keyword>
<feature type="domain" description="DUF5979" evidence="9">
    <location>
        <begin position="1060"/>
        <end position="1155"/>
    </location>
</feature>
<keyword evidence="3" id="KW-0964">Secreted</keyword>
<evidence type="ECO:0000259" key="9">
    <source>
        <dbReference type="Pfam" id="PF19407"/>
    </source>
</evidence>
<feature type="domain" description="DUF5979" evidence="9">
    <location>
        <begin position="1284"/>
        <end position="1382"/>
    </location>
</feature>
<dbReference type="SUPFAM" id="SSF49401">
    <property type="entry name" value="Bacterial adhesins"/>
    <property type="match status" value="1"/>
</dbReference>
<comment type="subcellular location">
    <subcellularLocation>
        <location evidence="1">Secreted</location>
        <location evidence="1">Cell wall</location>
    </subcellularLocation>
</comment>
<evidence type="ECO:0000313" key="11">
    <source>
        <dbReference type="Proteomes" id="UP001205965"/>
    </source>
</evidence>
<dbReference type="Gene3D" id="2.60.40.1280">
    <property type="match status" value="1"/>
</dbReference>
<proteinExistence type="predicted"/>
<feature type="domain" description="DUF5979" evidence="9">
    <location>
        <begin position="1185"/>
        <end position="1276"/>
    </location>
</feature>
<evidence type="ECO:0000256" key="8">
    <source>
        <dbReference type="SAM" id="SignalP"/>
    </source>
</evidence>
<dbReference type="EMBL" id="JANWTC010000001">
    <property type="protein sequence ID" value="MCS5478273.1"/>
    <property type="molecule type" value="Genomic_DNA"/>
</dbReference>
<dbReference type="InterPro" id="IPR011252">
    <property type="entry name" value="Fibrogen-bd_dom1"/>
</dbReference>
<evidence type="ECO:0000256" key="3">
    <source>
        <dbReference type="ARBA" id="ARBA00022525"/>
    </source>
</evidence>
<evidence type="ECO:0000256" key="5">
    <source>
        <dbReference type="ARBA" id="ARBA00023088"/>
    </source>
</evidence>
<organism evidence="10 11">
    <name type="scientific">Corynebacterium lemuris</name>
    <dbReference type="NCBI Taxonomy" id="1859292"/>
    <lineage>
        <taxon>Bacteria</taxon>
        <taxon>Bacillati</taxon>
        <taxon>Actinomycetota</taxon>
        <taxon>Actinomycetes</taxon>
        <taxon>Mycobacteriales</taxon>
        <taxon>Corynebacteriaceae</taxon>
        <taxon>Corynebacterium</taxon>
    </lineage>
</organism>
<comment type="caution">
    <text evidence="10">The sequence shown here is derived from an EMBL/GenBank/DDBJ whole genome shotgun (WGS) entry which is preliminary data.</text>
</comment>
<evidence type="ECO:0000256" key="4">
    <source>
        <dbReference type="ARBA" id="ARBA00022729"/>
    </source>
</evidence>
<feature type="compositionally biased region" description="Low complexity" evidence="6">
    <location>
        <begin position="1811"/>
        <end position="1830"/>
    </location>
</feature>
<feature type="domain" description="DUF5979" evidence="9">
    <location>
        <begin position="950"/>
        <end position="1053"/>
    </location>
</feature>
<feature type="region of interest" description="Disordered" evidence="6">
    <location>
        <begin position="1811"/>
        <end position="1865"/>
    </location>
</feature>
<keyword evidence="7" id="KW-0812">Transmembrane</keyword>
<name>A0ABT2FSS3_9CORY</name>
<evidence type="ECO:0000313" key="10">
    <source>
        <dbReference type="EMBL" id="MCS5478273.1"/>
    </source>
</evidence>
<sequence length="1898" mass="202199">MDKSLFMRSGGKGVAPWIPLAAIVAVLALLLSLLTVAPTASADESDTDITSILEEQNAIQSMLEDSATEESATPTAEVVEEEEAGSDPVGDSTQPETTGTPLTERETTERPEPRMGLFAANPAVVVEVTSVLKKGSTVADDEKLTVEDTVTVKGEWDATSDTTGVAPQEGDTFTIGFPDELEIRGDLDFNLNAPGNIPLANCVAVGGSREATCTITAAGADEDAYIPAGTWTIEATVTEETEDNFVRFNLNGTATPVPLPGGGGIDPKPEEQRFTTKAGAFKGISGTVATWTVTIPGSALQGEAPYEFTDKLPSQTDGPNAGTMVYVDDSVNIDRGAGVVALDNGDGTLTLTLEPPTGGFDPQVDYKLTYDTKVDGDRAGPAGTTYTNDLEGPGVGPGGVVGKLTQIWNKAQFSKGGRIQVGTAAEMEDRLARITWTVVVPGSKLQRDTNFFGDSLTDHPAGTAGHNYCADFRLDVSEMVHRDTEGGSTSWSAPLSGVFNSGPSISGDRKSFTATSDYEFKEDAQYRFVYTSCADTPGIPEHESWFRNVFTINDEDVLGAVQYRGGNSSKTGGLITEEREINGQTLEPYTALTWNINIPGRHIENNDEPLVLRDLLSAGHKVCEGSGSVKDRLGLKVIARDQVGGQLPQLDLTADTTATSNDGLQITLPRPEGGYNREYQYVITYVTCTASGGDDTNAGVEYTNSVQYEGGSAKGTVRSRETASGTGGIANRGSFTLLKERSSESEKFPEDTVFTVRVEEFGPNGQVMAPYNLQVKANGEPVKGRFVRGEGWTIKLSEINLPQVDGIEFGDPRFAESDGVEPMNGGKEALVTVKPRTNAQVKLFNTARKDEVSLTKVVEGDAKDAVNPNQYFDVTARVNGKKETLSLKAGETITLDELPIGAEVFFEEIQPADNNVITWGKPVFSKNPIKVGEDASVILTNTASASEGTFSLKKVLNGAEASNAELPTSYTVKAAWGDNETAEIDVPANGDVKASGLDLPTGTEVTLTEVLPQVNNIDWGTPVFSGEGVTVNPDGSAVVTIGRGNVDLTVTNTAVRTGTFQLSKGLTGEAAGDVPADAVFTVKAQWQKTGDTQFTTRELQVGLNGTVELGEDLPAETRVRFSEIKFPEIDGVVWGTPVWGTNPTGEQWLTVNNGVAEGIISDDPAEGRLISVTNEARYADRPVYITKQVEGPAAAKVAADLVYKIQAIFPDNEVRTYGITAGEPELIGNFPVGTEITFSEIQPTDTNEITWGEPTFSPKTLTVGTDLRADVTVTNVADQTVGTFSVTKKLDGPEQFNDAVPESFDVIATWTEGTEEKSHTMTVPVGGAVDFATDYGQPLPSGTTVTLTEVLPPNGEGLAWSSATFVEGNEVTIGLDPIKVKLKNWVDKNDGTLQVLKAVTGDAAEGIESDVEFTVKAEWKKPGSTATNFDSTRLTLKNDGVAVPLGLDLPVGTEVRFTEIDLPEIEGIEWDTPQWDVHQPEGSWLRQDAEGVATGIVSDDPAEGRIIKLTNEATWKTGELEITKKIVDGDKIYDVKDSSIDEDSEFEVRITGIDPALPDDVNFPKVGQSFRLNKANDWTWSSGKVLLKGTKVTFEEVNLRNTAGYDWAKPYYVTGTEGEFVYGSEIVITGGDKTDTVEIHNRLIPTTEVDIDKIVTGPKGNEVENDASSTFQVTARWQDADGQDRTCVLNVTPRGGAVPTSKCDATVIDGKVHFPTNTEITFTETGAYTDVPNVKWGEVIWSADRGAEVSKVKGDKKNKKHQAAATVVFTGGKKNKKVTLGLENKTSSDGLILLPLPIPLLPFGGGSSVVPVPTNPTAPAAPGEPGKPTEPAQPAQPSAPGEPGKPVSQEKQDQHAQVTPGKRGLASTGANVLWLTGGAAALILGGAWLALRGRRNES</sequence>
<evidence type="ECO:0000256" key="6">
    <source>
        <dbReference type="SAM" id="MobiDB-lite"/>
    </source>
</evidence>
<keyword evidence="2" id="KW-0134">Cell wall</keyword>
<feature type="region of interest" description="Disordered" evidence="6">
    <location>
        <begin position="62"/>
        <end position="115"/>
    </location>
</feature>
<keyword evidence="7" id="KW-1133">Transmembrane helix</keyword>
<accession>A0ABT2FSS3</accession>
<dbReference type="Proteomes" id="UP001205965">
    <property type="component" value="Unassembled WGS sequence"/>
</dbReference>
<gene>
    <name evidence="10" type="ORF">NYP18_01235</name>
</gene>
<keyword evidence="5" id="KW-0572">Peptidoglycan-anchor</keyword>
<evidence type="ECO:0000256" key="7">
    <source>
        <dbReference type="SAM" id="Phobius"/>
    </source>
</evidence>
<keyword evidence="7" id="KW-0472">Membrane</keyword>
<feature type="signal peptide" evidence="8">
    <location>
        <begin position="1"/>
        <end position="42"/>
    </location>
</feature>
<evidence type="ECO:0000256" key="2">
    <source>
        <dbReference type="ARBA" id="ARBA00022512"/>
    </source>
</evidence>
<dbReference type="InterPro" id="IPR008966">
    <property type="entry name" value="Adhesion_dom_sf"/>
</dbReference>
<feature type="chain" id="PRO_5046035127" evidence="8">
    <location>
        <begin position="43"/>
        <end position="1898"/>
    </location>
</feature>
<dbReference type="RefSeq" id="WP_259426312.1">
    <property type="nucleotide sequence ID" value="NZ_JANWTC010000001.1"/>
</dbReference>
<feature type="domain" description="DUF5979" evidence="9">
    <location>
        <begin position="852"/>
        <end position="942"/>
    </location>
</feature>
<feature type="compositionally biased region" description="Basic and acidic residues" evidence="6">
    <location>
        <begin position="103"/>
        <end position="113"/>
    </location>
</feature>
<reference evidence="10 11" key="1">
    <citation type="submission" date="2022-08" db="EMBL/GenBank/DDBJ databases">
        <title>YIM 101645 draft genome.</title>
        <authorList>
            <person name="Chen X."/>
        </authorList>
    </citation>
    <scope>NUCLEOTIDE SEQUENCE [LARGE SCALE GENOMIC DNA]</scope>
    <source>
        <strain evidence="10 11">YIM 101645</strain>
    </source>
</reference>
<protein>
    <submittedName>
        <fullName evidence="10">DUF5979 domain-containing protein</fullName>
    </submittedName>
</protein>
<evidence type="ECO:0000256" key="1">
    <source>
        <dbReference type="ARBA" id="ARBA00004191"/>
    </source>
</evidence>
<dbReference type="InterPro" id="IPR046022">
    <property type="entry name" value="DUF5979"/>
</dbReference>
<keyword evidence="4 8" id="KW-0732">Signal</keyword>
<feature type="domain" description="DUF5979" evidence="9">
    <location>
        <begin position="1393"/>
        <end position="1475"/>
    </location>
</feature>
<feature type="transmembrane region" description="Helical" evidence="7">
    <location>
        <begin position="1872"/>
        <end position="1891"/>
    </location>
</feature>